<feature type="compositionally biased region" description="Basic and acidic residues" evidence="1">
    <location>
        <begin position="500"/>
        <end position="515"/>
    </location>
</feature>
<feature type="compositionally biased region" description="Polar residues" evidence="1">
    <location>
        <begin position="424"/>
        <end position="434"/>
    </location>
</feature>
<organism evidence="2 3">
    <name type="scientific">Exophiala viscosa</name>
    <dbReference type="NCBI Taxonomy" id="2486360"/>
    <lineage>
        <taxon>Eukaryota</taxon>
        <taxon>Fungi</taxon>
        <taxon>Dikarya</taxon>
        <taxon>Ascomycota</taxon>
        <taxon>Pezizomycotina</taxon>
        <taxon>Eurotiomycetes</taxon>
        <taxon>Chaetothyriomycetidae</taxon>
        <taxon>Chaetothyriales</taxon>
        <taxon>Herpotrichiellaceae</taxon>
        <taxon>Exophiala</taxon>
    </lineage>
</organism>
<feature type="compositionally biased region" description="Polar residues" evidence="1">
    <location>
        <begin position="277"/>
        <end position="294"/>
    </location>
</feature>
<comment type="caution">
    <text evidence="2">The sequence shown here is derived from an EMBL/GenBank/DDBJ whole genome shotgun (WGS) entry which is preliminary data.</text>
</comment>
<feature type="region of interest" description="Disordered" evidence="1">
    <location>
        <begin position="49"/>
        <end position="76"/>
    </location>
</feature>
<evidence type="ECO:0000256" key="1">
    <source>
        <dbReference type="SAM" id="MobiDB-lite"/>
    </source>
</evidence>
<keyword evidence="3" id="KW-1185">Reference proteome</keyword>
<name>A0AAN6IFV6_9EURO</name>
<dbReference type="Proteomes" id="UP001203852">
    <property type="component" value="Unassembled WGS sequence"/>
</dbReference>
<feature type="region of interest" description="Disordered" evidence="1">
    <location>
        <begin position="264"/>
        <end position="545"/>
    </location>
</feature>
<gene>
    <name evidence="2" type="ORF">EDD36DRAFT_463793</name>
</gene>
<evidence type="ECO:0000313" key="3">
    <source>
        <dbReference type="Proteomes" id="UP001203852"/>
    </source>
</evidence>
<protein>
    <submittedName>
        <fullName evidence="2">Uncharacterized protein</fullName>
    </submittedName>
</protein>
<sequence>MASVFEGLIHARRRPSRSRSDSGKQLHARWGDIAISAPHDGTWSQQYPAGNDILQGQPFGSPDSQKTLVNQSPDLSREPMKFEHISSEEIRQPAQSFVQKERSAITITIPLPWSRKKDHRRSTSVNTVQGQVNVVEHPPVLAELPAPTGFANTIDGVIVAESRPTAEQARADSPIVHTTSPVYKDVSTFFTRAAFPEKGYAAGRLPLIQTSVPPNKSQPASALSLLSPVAEKYDGLSESNNVTPQDNTPTAEHIARALATSHGYTTPVDLNQHPRMTPTSLTTSRIASPILSSDSDSERIHSWGAVKDRSRPSSRGPGIGEVAYMRSESRGTPGHDRAGSRAPREGGRSASQDPVYRRAGSVEATHRTAQPRESSRRRPSPSRQRALSRDPALGRGDSPGPFSRRADSPGLRSRRAVSREPLSRQAQGPSTSTRHALVQEAASHRADSPPPLGRRTRSREPSRRRGTPSGPPTRRAISREPFSRRPDSVDLSRRAASVDPIHRRASPREDYDSTWRFKAPVTSPGANSSNADISSSSSAEEGTDIETETDEIYFESRKGWNGPAVVDGEGKGFYAAVIQDYRAIARNVEAEIAMAGEPAGVKEVIVNLVTNKKDKEKEKPIDLRMGTGYVGPALVPSNEELWG</sequence>
<evidence type="ECO:0000313" key="2">
    <source>
        <dbReference type="EMBL" id="KAI1613929.1"/>
    </source>
</evidence>
<dbReference type="AlphaFoldDB" id="A0AAN6IFV6"/>
<feature type="compositionally biased region" description="Low complexity" evidence="1">
    <location>
        <begin position="526"/>
        <end position="540"/>
    </location>
</feature>
<dbReference type="EMBL" id="MU404353">
    <property type="protein sequence ID" value="KAI1613929.1"/>
    <property type="molecule type" value="Genomic_DNA"/>
</dbReference>
<feature type="compositionally biased region" description="Basic and acidic residues" evidence="1">
    <location>
        <begin position="477"/>
        <end position="493"/>
    </location>
</feature>
<reference evidence="2" key="1">
    <citation type="journal article" date="2022" name="bioRxiv">
        <title>Deciphering the potential niche of two novel black yeast fungi from a biological soil crust based on their genomes, phenotypes, and melanin regulation.</title>
        <authorList>
            <consortium name="DOE Joint Genome Institute"/>
            <person name="Carr E.C."/>
            <person name="Barton Q."/>
            <person name="Grambo S."/>
            <person name="Sullivan M."/>
            <person name="Renfro C.M."/>
            <person name="Kuo A."/>
            <person name="Pangilinan J."/>
            <person name="Lipzen A."/>
            <person name="Keymanesh K."/>
            <person name="Savage E."/>
            <person name="Barry K."/>
            <person name="Grigoriev I.V."/>
            <person name="Riekhof W.R."/>
            <person name="Harris S.S."/>
        </authorList>
    </citation>
    <scope>NUCLEOTIDE SEQUENCE</scope>
    <source>
        <strain evidence="2">JF 03-4F</strain>
    </source>
</reference>
<feature type="compositionally biased region" description="Basic and acidic residues" evidence="1">
    <location>
        <begin position="296"/>
        <end position="311"/>
    </location>
</feature>
<proteinExistence type="predicted"/>
<feature type="compositionally biased region" description="Polar residues" evidence="1">
    <location>
        <begin position="62"/>
        <end position="74"/>
    </location>
</feature>
<feature type="compositionally biased region" description="Basic and acidic residues" evidence="1">
    <location>
        <begin position="327"/>
        <end position="347"/>
    </location>
</feature>
<accession>A0AAN6IFV6</accession>